<name>A0ACC4DVE5_PURLI</name>
<gene>
    <name evidence="1" type="ORF">ACCO45_005433</name>
</gene>
<accession>A0ACC4DVE5</accession>
<proteinExistence type="predicted"/>
<evidence type="ECO:0000313" key="1">
    <source>
        <dbReference type="EMBL" id="KAL3960316.1"/>
    </source>
</evidence>
<dbReference type="Proteomes" id="UP001638806">
    <property type="component" value="Unassembled WGS sequence"/>
</dbReference>
<keyword evidence="2" id="KW-1185">Reference proteome</keyword>
<sequence>MCQTTPLSQDPGQAIKHSQSNIWAQLLGLVDRPVFALGELAIRNLLDWLPDIQTTSLVHRGVSEGRRCRPSLARPRNRAGIAASEQRFTGAPRKELDRPLTLRGAALVHLSRPPGPSSRVAAVTLQSDLRDRPTRVLGSMASKLHKAVSHVSTAALSPRAGV</sequence>
<organism evidence="1 2">
    <name type="scientific">Purpureocillium lilacinum</name>
    <name type="common">Paecilomyces lilacinus</name>
    <dbReference type="NCBI Taxonomy" id="33203"/>
    <lineage>
        <taxon>Eukaryota</taxon>
        <taxon>Fungi</taxon>
        <taxon>Dikarya</taxon>
        <taxon>Ascomycota</taxon>
        <taxon>Pezizomycotina</taxon>
        <taxon>Sordariomycetes</taxon>
        <taxon>Hypocreomycetidae</taxon>
        <taxon>Hypocreales</taxon>
        <taxon>Ophiocordycipitaceae</taxon>
        <taxon>Purpureocillium</taxon>
    </lineage>
</organism>
<comment type="caution">
    <text evidence="1">The sequence shown here is derived from an EMBL/GenBank/DDBJ whole genome shotgun (WGS) entry which is preliminary data.</text>
</comment>
<protein>
    <submittedName>
        <fullName evidence="1">Uncharacterized protein</fullName>
    </submittedName>
</protein>
<evidence type="ECO:0000313" key="2">
    <source>
        <dbReference type="Proteomes" id="UP001638806"/>
    </source>
</evidence>
<reference evidence="1" key="1">
    <citation type="submission" date="2024-12" db="EMBL/GenBank/DDBJ databases">
        <title>Comparative genomics and development of molecular markers within Purpureocillium lilacinum and among Purpureocillium species.</title>
        <authorList>
            <person name="Yeh Z.-Y."/>
            <person name="Ni N.-T."/>
            <person name="Lo P.-H."/>
            <person name="Mushyakhwo K."/>
            <person name="Lin C.-F."/>
            <person name="Nai Y.-S."/>
        </authorList>
    </citation>
    <scope>NUCLEOTIDE SEQUENCE</scope>
    <source>
        <strain evidence="1">NCHU-NPUST-175</strain>
    </source>
</reference>
<dbReference type="EMBL" id="JBGNUJ010000004">
    <property type="protein sequence ID" value="KAL3960316.1"/>
    <property type="molecule type" value="Genomic_DNA"/>
</dbReference>